<feature type="transmembrane region" description="Helical" evidence="5">
    <location>
        <begin position="199"/>
        <end position="219"/>
    </location>
</feature>
<dbReference type="Pfam" id="PF07690">
    <property type="entry name" value="MFS_1"/>
    <property type="match status" value="1"/>
</dbReference>
<dbReference type="InterPro" id="IPR011701">
    <property type="entry name" value="MFS"/>
</dbReference>
<accession>A0ABY7T258</accession>
<evidence type="ECO:0000256" key="3">
    <source>
        <dbReference type="ARBA" id="ARBA00022989"/>
    </source>
</evidence>
<evidence type="ECO:0000256" key="1">
    <source>
        <dbReference type="ARBA" id="ARBA00004141"/>
    </source>
</evidence>
<evidence type="ECO:0000259" key="6">
    <source>
        <dbReference type="PROSITE" id="PS50850"/>
    </source>
</evidence>
<evidence type="ECO:0000256" key="2">
    <source>
        <dbReference type="ARBA" id="ARBA00022692"/>
    </source>
</evidence>
<feature type="transmembrane region" description="Helical" evidence="5">
    <location>
        <begin position="296"/>
        <end position="320"/>
    </location>
</feature>
<feature type="transmembrane region" description="Helical" evidence="5">
    <location>
        <begin position="166"/>
        <end position="187"/>
    </location>
</feature>
<feature type="transmembrane region" description="Helical" evidence="5">
    <location>
        <begin position="231"/>
        <end position="248"/>
    </location>
</feature>
<feature type="transmembrane region" description="Helical" evidence="5">
    <location>
        <begin position="332"/>
        <end position="350"/>
    </location>
</feature>
<dbReference type="PANTHER" id="PTHR42718:SF49">
    <property type="entry name" value="EXPORT PROTEIN"/>
    <property type="match status" value="1"/>
</dbReference>
<feature type="transmembrane region" description="Helical" evidence="5">
    <location>
        <begin position="362"/>
        <end position="384"/>
    </location>
</feature>
<feature type="domain" description="Major facilitator superfamily (MFS) profile" evidence="6">
    <location>
        <begin position="13"/>
        <end position="498"/>
    </location>
</feature>
<feature type="transmembrane region" description="Helical" evidence="5">
    <location>
        <begin position="49"/>
        <end position="67"/>
    </location>
</feature>
<evidence type="ECO:0000313" key="7">
    <source>
        <dbReference type="EMBL" id="WCT10333.1"/>
    </source>
</evidence>
<organism evidence="7 8">
    <name type="scientific">Mucilaginibacter jinjuensis</name>
    <dbReference type="NCBI Taxonomy" id="1176721"/>
    <lineage>
        <taxon>Bacteria</taxon>
        <taxon>Pseudomonadati</taxon>
        <taxon>Bacteroidota</taxon>
        <taxon>Sphingobacteriia</taxon>
        <taxon>Sphingobacteriales</taxon>
        <taxon>Sphingobacteriaceae</taxon>
        <taxon>Mucilaginibacter</taxon>
    </lineage>
</organism>
<feature type="transmembrane region" description="Helical" evidence="5">
    <location>
        <begin position="138"/>
        <end position="160"/>
    </location>
</feature>
<dbReference type="PROSITE" id="PS50850">
    <property type="entry name" value="MFS"/>
    <property type="match status" value="1"/>
</dbReference>
<sequence>MNNSLQTKGYNGSLIAVCLAALMFGFEISSVPVSLPVIEKELQGNFKDIQWIMNAYTIACCTVLMAAGTLADKYGRKRIFIYNVILFGITSLICGLAQNMPILIISRFLQGLSGGAMFICTIANLSNQFPDAKERAKAFSVWGVIVGVGLGFGPIIGSAIMTELNWRWIFLIHVPLSLITLLFGYRFIRESKDSNAQKLDIGGIILLAIAIFSLTYFIIQSPDAGFSSFKMIGVLLCSVASFIIFIWIEKKSSYPMFDFSVFKINTFSGAIMGSIGMNFSFWPFIIYLPILFQTGFGYSVIFTGICLLAYTLPSLVVPPLAEYLTLRYKAKVVIPTGLFLIGAGFLLMRYGCIIESASWKTLLGGMLVAGIGLGLTNTPVTNTATGSVSNDRVGMASGIDTSARLITLAINIAVMGLILINGIFHNIKSFVPGHVSHAELHTLAERIISGNNILITKIGVSAGHIKMVLVDAFSNVLLYGGLGVWGLSICSFTLFRLKKTDKTIQNYPVIN</sequence>
<keyword evidence="2 5" id="KW-0812">Transmembrane</keyword>
<dbReference type="EMBL" id="CP117167">
    <property type="protein sequence ID" value="WCT10333.1"/>
    <property type="molecule type" value="Genomic_DNA"/>
</dbReference>
<protein>
    <submittedName>
        <fullName evidence="7">MFS transporter</fullName>
    </submittedName>
</protein>
<evidence type="ECO:0000256" key="4">
    <source>
        <dbReference type="ARBA" id="ARBA00023136"/>
    </source>
</evidence>
<dbReference type="RefSeq" id="WP_273628478.1">
    <property type="nucleotide sequence ID" value="NZ_CP117167.1"/>
</dbReference>
<gene>
    <name evidence="7" type="ORF">PQO05_16480</name>
</gene>
<dbReference type="CDD" id="cd17321">
    <property type="entry name" value="MFS_MMR_MDR_like"/>
    <property type="match status" value="1"/>
</dbReference>
<feature type="transmembrane region" description="Helical" evidence="5">
    <location>
        <begin position="269"/>
        <end position="290"/>
    </location>
</feature>
<keyword evidence="4 5" id="KW-0472">Membrane</keyword>
<dbReference type="Gene3D" id="1.20.1720.10">
    <property type="entry name" value="Multidrug resistance protein D"/>
    <property type="match status" value="1"/>
</dbReference>
<feature type="transmembrane region" description="Helical" evidence="5">
    <location>
        <begin position="12"/>
        <end position="29"/>
    </location>
</feature>
<reference evidence="7 8" key="1">
    <citation type="submission" date="2023-02" db="EMBL/GenBank/DDBJ databases">
        <title>Genome sequence of Mucilaginibacter jinjuensis strain KACC 16571.</title>
        <authorList>
            <person name="Kim S."/>
            <person name="Heo J."/>
            <person name="Kwon S.-W."/>
        </authorList>
    </citation>
    <scope>NUCLEOTIDE SEQUENCE [LARGE SCALE GENOMIC DNA]</scope>
    <source>
        <strain evidence="7 8">KACC 16571</strain>
    </source>
</reference>
<feature type="transmembrane region" description="Helical" evidence="5">
    <location>
        <begin position="79"/>
        <end position="98"/>
    </location>
</feature>
<dbReference type="PRINTS" id="PR01036">
    <property type="entry name" value="TCRTETB"/>
</dbReference>
<feature type="transmembrane region" description="Helical" evidence="5">
    <location>
        <begin position="104"/>
        <end position="126"/>
    </location>
</feature>
<evidence type="ECO:0000313" key="8">
    <source>
        <dbReference type="Proteomes" id="UP001216139"/>
    </source>
</evidence>
<evidence type="ECO:0000256" key="5">
    <source>
        <dbReference type="SAM" id="Phobius"/>
    </source>
</evidence>
<keyword evidence="3 5" id="KW-1133">Transmembrane helix</keyword>
<feature type="transmembrane region" description="Helical" evidence="5">
    <location>
        <begin position="405"/>
        <end position="424"/>
    </location>
</feature>
<dbReference type="SUPFAM" id="SSF103473">
    <property type="entry name" value="MFS general substrate transporter"/>
    <property type="match status" value="1"/>
</dbReference>
<feature type="transmembrane region" description="Helical" evidence="5">
    <location>
        <begin position="476"/>
        <end position="495"/>
    </location>
</feature>
<dbReference type="Gene3D" id="1.20.1250.20">
    <property type="entry name" value="MFS general substrate transporter like domains"/>
    <property type="match status" value="1"/>
</dbReference>
<dbReference type="InterPro" id="IPR020846">
    <property type="entry name" value="MFS_dom"/>
</dbReference>
<keyword evidence="8" id="KW-1185">Reference proteome</keyword>
<comment type="subcellular location">
    <subcellularLocation>
        <location evidence="1">Membrane</location>
        <topology evidence="1">Multi-pass membrane protein</topology>
    </subcellularLocation>
</comment>
<proteinExistence type="predicted"/>
<dbReference type="PANTHER" id="PTHR42718">
    <property type="entry name" value="MAJOR FACILITATOR SUPERFAMILY MULTIDRUG TRANSPORTER MFSC"/>
    <property type="match status" value="1"/>
</dbReference>
<dbReference type="InterPro" id="IPR036259">
    <property type="entry name" value="MFS_trans_sf"/>
</dbReference>
<name>A0ABY7T258_9SPHI</name>
<dbReference type="Proteomes" id="UP001216139">
    <property type="component" value="Chromosome"/>
</dbReference>